<evidence type="ECO:0000259" key="9">
    <source>
        <dbReference type="PROSITE" id="PS51545"/>
    </source>
</evidence>
<comment type="catalytic activity">
    <reaction evidence="1">
        <text>a 1,2-diacyl-sn-glycero-3-phospho-(1D-myo-inositol) + ATP = a 1,2-diacyl-sn-glycero-3-phospho-(1D-myo-inositol 4-phosphate) + ADP + H(+)</text>
        <dbReference type="Rhea" id="RHEA:19877"/>
        <dbReference type="ChEBI" id="CHEBI:15378"/>
        <dbReference type="ChEBI" id="CHEBI:30616"/>
        <dbReference type="ChEBI" id="CHEBI:57880"/>
        <dbReference type="ChEBI" id="CHEBI:58178"/>
        <dbReference type="ChEBI" id="CHEBI:456216"/>
        <dbReference type="EC" id="2.7.1.67"/>
    </reaction>
</comment>
<keyword evidence="7" id="KW-0067">ATP-binding</keyword>
<dbReference type="Gene3D" id="1.10.1070.11">
    <property type="entry name" value="Phosphatidylinositol 3-/4-kinase, catalytic domain"/>
    <property type="match status" value="1"/>
</dbReference>
<dbReference type="FunFam" id="1.25.40.70:FF:000011">
    <property type="entry name" value="Phosphatidylinositol 4-kinase alpha"/>
    <property type="match status" value="1"/>
</dbReference>
<dbReference type="PANTHER" id="PTHR10048">
    <property type="entry name" value="PHOSPHATIDYLINOSITOL KINASE"/>
    <property type="match status" value="1"/>
</dbReference>
<dbReference type="FunFam" id="3.30.1010.10:FF:000014">
    <property type="entry name" value="Phosphatidylinositol 4-kinase STT4"/>
    <property type="match status" value="1"/>
</dbReference>
<evidence type="ECO:0000259" key="8">
    <source>
        <dbReference type="PROSITE" id="PS50290"/>
    </source>
</evidence>
<dbReference type="CDD" id="cd05167">
    <property type="entry name" value="PI4Kc_III_alpha"/>
    <property type="match status" value="1"/>
</dbReference>
<keyword evidence="11" id="KW-1185">Reference proteome</keyword>
<accession>A0A0H2SBV5</accession>
<evidence type="ECO:0000256" key="3">
    <source>
        <dbReference type="ARBA" id="ARBA00012169"/>
    </source>
</evidence>
<dbReference type="PROSITE" id="PS00916">
    <property type="entry name" value="PI3_4_KINASE_2"/>
    <property type="match status" value="1"/>
</dbReference>
<evidence type="ECO:0000256" key="4">
    <source>
        <dbReference type="ARBA" id="ARBA00022679"/>
    </source>
</evidence>
<keyword evidence="5" id="KW-0547">Nucleotide-binding</keyword>
<name>A0A0H2SBV5_9AGAM</name>
<dbReference type="InterPro" id="IPR045495">
    <property type="entry name" value="PI4K_N"/>
</dbReference>
<evidence type="ECO:0000313" key="10">
    <source>
        <dbReference type="EMBL" id="KLO19203.1"/>
    </source>
</evidence>
<dbReference type="FunFam" id="1.10.1070.11:FF:000012">
    <property type="entry name" value="Phosphatidylinositol 4-kinase alpha 1"/>
    <property type="match status" value="1"/>
</dbReference>
<dbReference type="PROSITE" id="PS00915">
    <property type="entry name" value="PI3_4_KINASE_1"/>
    <property type="match status" value="1"/>
</dbReference>
<protein>
    <recommendedName>
        <fullName evidence="3">1-phosphatidylinositol 4-kinase</fullName>
        <ecNumber evidence="3">2.7.1.67</ecNumber>
    </recommendedName>
</protein>
<dbReference type="Pfam" id="PF00454">
    <property type="entry name" value="PI3_PI4_kinase"/>
    <property type="match status" value="1"/>
</dbReference>
<feature type="domain" description="PIK helical" evidence="9">
    <location>
        <begin position="1380"/>
        <end position="1566"/>
    </location>
</feature>
<dbReference type="SUPFAM" id="SSF56112">
    <property type="entry name" value="Protein kinase-like (PK-like)"/>
    <property type="match status" value="1"/>
</dbReference>
<dbReference type="SMART" id="SM00145">
    <property type="entry name" value="PI3Ka"/>
    <property type="match status" value="1"/>
</dbReference>
<dbReference type="SMART" id="SM00146">
    <property type="entry name" value="PI3Kc"/>
    <property type="match status" value="1"/>
</dbReference>
<proteinExistence type="inferred from homology"/>
<dbReference type="Pfam" id="PF19274">
    <property type="entry name" value="PI4K_N"/>
    <property type="match status" value="2"/>
</dbReference>
<dbReference type="OrthoDB" id="10264149at2759"/>
<comment type="similarity">
    <text evidence="2">Belongs to the PI3/PI4-kinase family. Type III PI4K subfamily.</text>
</comment>
<dbReference type="PROSITE" id="PS51545">
    <property type="entry name" value="PIK_HELICAL"/>
    <property type="match status" value="1"/>
</dbReference>
<dbReference type="InterPro" id="IPR011009">
    <property type="entry name" value="Kinase-like_dom_sf"/>
</dbReference>
<dbReference type="PANTHER" id="PTHR10048:SF15">
    <property type="entry name" value="PHOSPHATIDYLINOSITOL 4-KINASE ALPHA"/>
    <property type="match status" value="1"/>
</dbReference>
<dbReference type="Pfam" id="PF00613">
    <property type="entry name" value="PI3Ka"/>
    <property type="match status" value="1"/>
</dbReference>
<evidence type="ECO:0000256" key="2">
    <source>
        <dbReference type="ARBA" id="ARBA00006209"/>
    </source>
</evidence>
<dbReference type="EC" id="2.7.1.67" evidence="3"/>
<dbReference type="Proteomes" id="UP000053477">
    <property type="component" value="Unassembled WGS sequence"/>
</dbReference>
<dbReference type="InterPro" id="IPR036940">
    <property type="entry name" value="PI3/4_kinase_cat_sf"/>
</dbReference>
<dbReference type="FunCoup" id="A0A0H2SBV5">
    <property type="interactions" value="255"/>
</dbReference>
<dbReference type="GO" id="GO:0005737">
    <property type="term" value="C:cytoplasm"/>
    <property type="evidence" value="ECO:0007669"/>
    <property type="project" value="TreeGrafter"/>
</dbReference>
<dbReference type="EMBL" id="KQ085888">
    <property type="protein sequence ID" value="KLO19203.1"/>
    <property type="molecule type" value="Genomic_DNA"/>
</dbReference>
<sequence>MDFLEFGNLQQLIYVDLARNVGEAKDVDDDIQPTVDLLKSHVEKRDLAETDGEEEKDDTGRIYMPASRVNCHIGFAQMAMNLPAPIVDTSVELLLGILNDIPDMDFDETLMWDKWALPDQLTCTTVSALLRISSLHPSWRTKATDCIINFVARTIMQLRSEPSTIVLTQFAPSFHGLYRAIISSPFAWSMDEWRKVTEHLKELLLPDTVDHLNELFPESVKETENDIGEAHYVNVFLARYVSQDRPLSGYFIVCCVVEIVSTVLGQVLSPPPSPNTPIDDFDGLDDEAAAANSVWLRLTQVACKEQPSLESALESLEKVAGYAMRCFSDLLTQIEDMDVEPSLETYAWETMSESLKLASICSVASRDLNSDLLSKLRQLLSEDSPISDHLVQEAALKSTTVVVLNFPSVALLMSGHLRRFVTSPLPIFEYEFAAETSAPPPLAAAAKCLSLCIKLAPSNDFVMSNMYSLLNYISATSKEPHDSAWSPQVSSHSSESGDTVTVHSLKSGLQAFNEEQQRLIGISTISVVTCLAVEFKIEEVTRLTVSMLLQRLRTAEPTVEAAIVYNLVDLAIISPETSFVDIIKAFSFINRSANPDDPRFSINTVVASQTRLAQELRRRPEYRQLYLTELLSLFIDKGMAIQNSAISNPHLKTDDMIDQLGSLLLPIDALLSQKDFEPARDCPNERVTLFRNMWFLSVLFGFTSPEERGSPSSEWQIAALTRIAIKTPHLVLEEIPDFVTSTLEYNTVIRQEYAQTVIHKHRQLLQKQLSSRHGDIRHLLPSQIIFLLTMGDIEAMRSSVGFPSSLPLYFVNASVNAQPNLLSCMDGIVDKVIQISISELSGQVVQHSMPESISKELRQLLAITCHRVFKARDTASKYLNRLITSFPSLMCDPPLVFAILEVLTMLRRACEGEYLDEFDPSFQFHSDLADITLHLSDSYKTRNEMLNQLQANTNNWFGLALARAPIEFQATLQKYLVTYRNTVNANPVELGASIALQFATAISPSDRKQIPLMTSSGRKPDRSKVFTSQVASKEWFSGETQGLIMSVKQSRGTPALLTRSVSSLKAELAKLLEDVQSKSSAVSVSDLRDLLLRCASAVVYMAKRDYDLIRYLVAIPFEAFGPSIMTTGIEAWSWVIGERADLEMALLTEIEAAWNKTIEDRMGLFSTALNYANPFSHSIEYSPTDKAVIDRMNSAVRKVLLPHTLVLQMLLSRFQAARYRKPAVMRLLLRLVLRTSRAHKRMSTHPLARETRFSFLLFGFEALKSSKMDSYCENQLREALYATAYSWFSVRPQWTYGANRVQVEADVKILKDIMTLLQTDAIRGSHTISSSNSPSLKGSSRELKCANHLLRLLVDNELYRLVVWDNPTNDTKRSTDHLGSTEKGMLEDSWGAEIRIAWRIDPGIVVYLPERFKHPAVEREAGRWIRAHPREVLDHPEALKFVLGERMDRSMQRDVKHVILSGAVPPVTAVGFFEPKYNNDPILLQYAYRVLEEHDVSVTFFFVPQIVQALRHDSHGYVRRFIFDTAKVSQLFCHQIIWNMKANCYKDDSASLEDPMKPQLEEMTNLIVESLSGTARGFYDKEFGFFGEVTSISGKLKPYIKKSKPEKKSKIDEEMAKIKVEVGVYLPSNPDGIVVDIDRKSGRPLQSHAKAPFMASFKVRKRELIVTDIPDTVLGDEAMELAERKEIDVWQSAIFKVGDDCRQDVLALQVIAMFKNIFTSVGLNLYLFPYRVTATAPGCGVIDVVPNATSRDEMGRAKVNDLLGFFQSKYGGEDSIKFQRARLNFIQSMAGYSVACYILQIKDRHNGNIMIDGEGHIVHIDFGFLFDIGPGGIKFEPNSFKLNHEMVELMGGRYSQGYMLFVQLTVKAFLAIRPYTDEIVNTVELMLGTELPSFKGEGTIKRLRDRFAPALNERQAAEWMMGVVRNAHENMRSTVYDEFQRLQNGIPYK</sequence>
<dbReference type="InterPro" id="IPR016024">
    <property type="entry name" value="ARM-type_fold"/>
</dbReference>
<organism evidence="10 11">
    <name type="scientific">Schizopora paradoxa</name>
    <dbReference type="NCBI Taxonomy" id="27342"/>
    <lineage>
        <taxon>Eukaryota</taxon>
        <taxon>Fungi</taxon>
        <taxon>Dikarya</taxon>
        <taxon>Basidiomycota</taxon>
        <taxon>Agaricomycotina</taxon>
        <taxon>Agaricomycetes</taxon>
        <taxon>Hymenochaetales</taxon>
        <taxon>Schizoporaceae</taxon>
        <taxon>Schizopora</taxon>
    </lineage>
</organism>
<dbReference type="SUPFAM" id="SSF48371">
    <property type="entry name" value="ARM repeat"/>
    <property type="match status" value="2"/>
</dbReference>
<keyword evidence="6 10" id="KW-0418">Kinase</keyword>
<keyword evidence="4" id="KW-0808">Transferase</keyword>
<reference evidence="10 11" key="1">
    <citation type="submission" date="2015-04" db="EMBL/GenBank/DDBJ databases">
        <title>Complete genome sequence of Schizopora paradoxa KUC8140, a cosmopolitan wood degrader in East Asia.</title>
        <authorList>
            <consortium name="DOE Joint Genome Institute"/>
            <person name="Min B."/>
            <person name="Park H."/>
            <person name="Jang Y."/>
            <person name="Kim J.-J."/>
            <person name="Kim K.H."/>
            <person name="Pangilinan J."/>
            <person name="Lipzen A."/>
            <person name="Riley R."/>
            <person name="Grigoriev I.V."/>
            <person name="Spatafora J.W."/>
            <person name="Choi I.-G."/>
        </authorList>
    </citation>
    <scope>NUCLEOTIDE SEQUENCE [LARGE SCALE GENOMIC DNA]</scope>
    <source>
        <strain evidence="10 11">KUC8140</strain>
    </source>
</reference>
<dbReference type="STRING" id="27342.A0A0H2SBV5"/>
<dbReference type="GO" id="GO:0005524">
    <property type="term" value="F:ATP binding"/>
    <property type="evidence" value="ECO:0007669"/>
    <property type="project" value="UniProtKB-KW"/>
</dbReference>
<dbReference type="PROSITE" id="PS50290">
    <property type="entry name" value="PI3_4_KINASE_3"/>
    <property type="match status" value="1"/>
</dbReference>
<dbReference type="GO" id="GO:0005886">
    <property type="term" value="C:plasma membrane"/>
    <property type="evidence" value="ECO:0007669"/>
    <property type="project" value="TreeGrafter"/>
</dbReference>
<dbReference type="InterPro" id="IPR018936">
    <property type="entry name" value="PI3/4_kinase_CS"/>
</dbReference>
<feature type="domain" description="PI3K/PI4K catalytic" evidence="8">
    <location>
        <begin position="1669"/>
        <end position="1932"/>
    </location>
</feature>
<gene>
    <name evidence="10" type="ORF">SCHPADRAFT_899041</name>
</gene>
<dbReference type="Gene3D" id="1.25.40.70">
    <property type="entry name" value="Phosphatidylinositol 3-kinase, accessory domain (PIK)"/>
    <property type="match status" value="1"/>
</dbReference>
<dbReference type="InterPro" id="IPR000403">
    <property type="entry name" value="PI3/4_kinase_cat_dom"/>
</dbReference>
<evidence type="ECO:0000313" key="11">
    <source>
        <dbReference type="Proteomes" id="UP000053477"/>
    </source>
</evidence>
<evidence type="ECO:0000256" key="7">
    <source>
        <dbReference type="ARBA" id="ARBA00022840"/>
    </source>
</evidence>
<evidence type="ECO:0000256" key="6">
    <source>
        <dbReference type="ARBA" id="ARBA00022777"/>
    </source>
</evidence>
<dbReference type="InterPro" id="IPR001263">
    <property type="entry name" value="PI3K_accessory_dom"/>
</dbReference>
<dbReference type="GO" id="GO:0046854">
    <property type="term" value="P:phosphatidylinositol phosphate biosynthetic process"/>
    <property type="evidence" value="ECO:0007669"/>
    <property type="project" value="InterPro"/>
</dbReference>
<evidence type="ECO:0000256" key="5">
    <source>
        <dbReference type="ARBA" id="ARBA00022741"/>
    </source>
</evidence>
<dbReference type="Gene3D" id="3.30.1010.10">
    <property type="entry name" value="Phosphatidylinositol 3-kinase Catalytic Subunit, Chain A, domain 4"/>
    <property type="match status" value="1"/>
</dbReference>
<dbReference type="InterPro" id="IPR042236">
    <property type="entry name" value="PI3K_accessory_sf"/>
</dbReference>
<dbReference type="GO" id="GO:0048015">
    <property type="term" value="P:phosphatidylinositol-mediated signaling"/>
    <property type="evidence" value="ECO:0007669"/>
    <property type="project" value="TreeGrafter"/>
</dbReference>
<dbReference type="InterPro" id="IPR015433">
    <property type="entry name" value="PI3/4_kinase"/>
</dbReference>
<dbReference type="InParanoid" id="A0A0H2SBV5"/>
<dbReference type="GO" id="GO:0004430">
    <property type="term" value="F:1-phosphatidylinositol 4-kinase activity"/>
    <property type="evidence" value="ECO:0007669"/>
    <property type="project" value="UniProtKB-EC"/>
</dbReference>
<evidence type="ECO:0000256" key="1">
    <source>
        <dbReference type="ARBA" id="ARBA00001686"/>
    </source>
</evidence>